<evidence type="ECO:0000256" key="1">
    <source>
        <dbReference type="SAM" id="MobiDB-lite"/>
    </source>
</evidence>
<accession>A0A0E0N5R5</accession>
<keyword evidence="3" id="KW-1185">Reference proteome</keyword>
<feature type="compositionally biased region" description="Polar residues" evidence="1">
    <location>
        <begin position="146"/>
        <end position="172"/>
    </location>
</feature>
<reference evidence="3" key="1">
    <citation type="submission" date="2013-06" db="EMBL/GenBank/DDBJ databases">
        <authorList>
            <person name="Zhao Q."/>
        </authorList>
    </citation>
    <scope>NUCLEOTIDE SEQUENCE</scope>
    <source>
        <strain evidence="3">cv. W1943</strain>
    </source>
</reference>
<reference evidence="2" key="2">
    <citation type="submission" date="2015-06" db="UniProtKB">
        <authorList>
            <consortium name="EnsemblPlants"/>
        </authorList>
    </citation>
    <scope>IDENTIFICATION</scope>
</reference>
<organism evidence="2 3">
    <name type="scientific">Oryza rufipogon</name>
    <name type="common">Brownbeard rice</name>
    <name type="synonym">Asian wild rice</name>
    <dbReference type="NCBI Taxonomy" id="4529"/>
    <lineage>
        <taxon>Eukaryota</taxon>
        <taxon>Viridiplantae</taxon>
        <taxon>Streptophyta</taxon>
        <taxon>Embryophyta</taxon>
        <taxon>Tracheophyta</taxon>
        <taxon>Spermatophyta</taxon>
        <taxon>Magnoliopsida</taxon>
        <taxon>Liliopsida</taxon>
        <taxon>Poales</taxon>
        <taxon>Poaceae</taxon>
        <taxon>BOP clade</taxon>
        <taxon>Oryzoideae</taxon>
        <taxon>Oryzeae</taxon>
        <taxon>Oryzinae</taxon>
        <taxon>Oryza</taxon>
    </lineage>
</organism>
<dbReference type="Gramene" id="ORUFI01G42490.1">
    <property type="protein sequence ID" value="ORUFI01G42490.1"/>
    <property type="gene ID" value="ORUFI01G42490"/>
</dbReference>
<dbReference type="AlphaFoldDB" id="A0A0E0N5R5"/>
<dbReference type="Proteomes" id="UP000008022">
    <property type="component" value="Unassembled WGS sequence"/>
</dbReference>
<dbReference type="HOGENOM" id="CLU_1477420_0_0_1"/>
<evidence type="ECO:0000313" key="2">
    <source>
        <dbReference type="EnsemblPlants" id="ORUFI01G42490.1"/>
    </source>
</evidence>
<evidence type="ECO:0000313" key="3">
    <source>
        <dbReference type="Proteomes" id="UP000008022"/>
    </source>
</evidence>
<protein>
    <submittedName>
        <fullName evidence="2">Uncharacterized protein</fullName>
    </submittedName>
</protein>
<proteinExistence type="predicted"/>
<dbReference type="EnsemblPlants" id="ORUFI01G42490.1">
    <property type="protein sequence ID" value="ORUFI01G42490.1"/>
    <property type="gene ID" value="ORUFI01G42490"/>
</dbReference>
<name>A0A0E0N5R5_ORYRU</name>
<sequence>MQSFRRKTQTIPILRNRGQLPYGIPLQRSSHGIINKTTPTDLIPHFVIFPTKANSARFPIQNPADMQLLIAIARTQLGIARDTSPATLRDAATTLSKSAPSFAPNPRYLASTACNYSKDSPKPEPGSVSRAEACDTSPATLRDAATTPSSPSQNPARLTPSRSAPSSAQTVKKWTPRLDPLEE</sequence>
<feature type="region of interest" description="Disordered" evidence="1">
    <location>
        <begin position="116"/>
        <end position="183"/>
    </location>
</feature>